<evidence type="ECO:0000313" key="2">
    <source>
        <dbReference type="Proteomes" id="UP001146120"/>
    </source>
</evidence>
<gene>
    <name evidence="1" type="ORF">N0F65_005662</name>
</gene>
<keyword evidence="2" id="KW-1185">Reference proteome</keyword>
<reference evidence="1" key="2">
    <citation type="journal article" date="2023" name="Microbiol Resour">
        <title>Decontamination and Annotation of the Draft Genome Sequence of the Oomycete Lagenidium giganteum ARSEF 373.</title>
        <authorList>
            <person name="Morgan W.R."/>
            <person name="Tartar A."/>
        </authorList>
    </citation>
    <scope>NUCLEOTIDE SEQUENCE</scope>
    <source>
        <strain evidence="1">ARSEF 373</strain>
    </source>
</reference>
<protein>
    <submittedName>
        <fullName evidence="1">Uncharacterized protein</fullName>
    </submittedName>
</protein>
<comment type="caution">
    <text evidence="1">The sequence shown here is derived from an EMBL/GenBank/DDBJ whole genome shotgun (WGS) entry which is preliminary data.</text>
</comment>
<sequence>MHLPTLGECQQTCRAFAVDVKMMFAKGCSKWRPWPDSRTRLCTENAMLPAIAGLAMAEPAPGWFLNWANTVPPEENV</sequence>
<evidence type="ECO:0000313" key="1">
    <source>
        <dbReference type="EMBL" id="DBA03772.1"/>
    </source>
</evidence>
<proteinExistence type="predicted"/>
<name>A0AAV2ZAG9_9STRA</name>
<dbReference type="AlphaFoldDB" id="A0AAV2ZAG9"/>
<reference evidence="1" key="1">
    <citation type="submission" date="2022-11" db="EMBL/GenBank/DDBJ databases">
        <authorList>
            <person name="Morgan W.R."/>
            <person name="Tartar A."/>
        </authorList>
    </citation>
    <scope>NUCLEOTIDE SEQUENCE</scope>
    <source>
        <strain evidence="1">ARSEF 373</strain>
    </source>
</reference>
<dbReference type="Proteomes" id="UP001146120">
    <property type="component" value="Unassembled WGS sequence"/>
</dbReference>
<accession>A0AAV2ZAG9</accession>
<dbReference type="EMBL" id="DAKRPA010000015">
    <property type="protein sequence ID" value="DBA03772.1"/>
    <property type="molecule type" value="Genomic_DNA"/>
</dbReference>
<organism evidence="1 2">
    <name type="scientific">Lagenidium giganteum</name>
    <dbReference type="NCBI Taxonomy" id="4803"/>
    <lineage>
        <taxon>Eukaryota</taxon>
        <taxon>Sar</taxon>
        <taxon>Stramenopiles</taxon>
        <taxon>Oomycota</taxon>
        <taxon>Peronosporomycetes</taxon>
        <taxon>Pythiales</taxon>
        <taxon>Pythiaceae</taxon>
    </lineage>
</organism>